<protein>
    <submittedName>
        <fullName evidence="1">Uncharacterized protein</fullName>
    </submittedName>
</protein>
<sequence length="38" mass="4404">MHENADIMKDQTETDLLFTSILLTQVNSLQSCISYMLR</sequence>
<reference evidence="1" key="1">
    <citation type="submission" date="2020-11" db="EMBL/GenBank/DDBJ databases">
        <authorList>
            <person name="Tran Van P."/>
        </authorList>
    </citation>
    <scope>NUCLEOTIDE SEQUENCE</scope>
</reference>
<dbReference type="AlphaFoldDB" id="A0A7R9HAU0"/>
<name>A0A7R9HAU0_TIMPO</name>
<proteinExistence type="predicted"/>
<organism evidence="1">
    <name type="scientific">Timema poppense</name>
    <name type="common">Walking stick</name>
    <dbReference type="NCBI Taxonomy" id="170557"/>
    <lineage>
        <taxon>Eukaryota</taxon>
        <taxon>Metazoa</taxon>
        <taxon>Ecdysozoa</taxon>
        <taxon>Arthropoda</taxon>
        <taxon>Hexapoda</taxon>
        <taxon>Insecta</taxon>
        <taxon>Pterygota</taxon>
        <taxon>Neoptera</taxon>
        <taxon>Polyneoptera</taxon>
        <taxon>Phasmatodea</taxon>
        <taxon>Timematodea</taxon>
        <taxon>Timematoidea</taxon>
        <taxon>Timematidae</taxon>
        <taxon>Timema</taxon>
    </lineage>
</organism>
<dbReference type="EMBL" id="OD009151">
    <property type="protein sequence ID" value="CAD7415389.1"/>
    <property type="molecule type" value="Genomic_DNA"/>
</dbReference>
<evidence type="ECO:0000313" key="1">
    <source>
        <dbReference type="EMBL" id="CAD7415389.1"/>
    </source>
</evidence>
<gene>
    <name evidence="1" type="ORF">TPSB3V08_LOCUS10298</name>
</gene>
<accession>A0A7R9HAU0</accession>